<dbReference type="AlphaFoldDB" id="A0A1D1XQF6"/>
<evidence type="ECO:0000256" key="2">
    <source>
        <dbReference type="SAM" id="Phobius"/>
    </source>
</evidence>
<evidence type="ECO:0000256" key="1">
    <source>
        <dbReference type="SAM" id="MobiDB-lite"/>
    </source>
</evidence>
<proteinExistence type="predicted"/>
<dbReference type="InterPro" id="IPR008972">
    <property type="entry name" value="Cupredoxin"/>
</dbReference>
<evidence type="ECO:0000313" key="4">
    <source>
        <dbReference type="EMBL" id="JAT44587.1"/>
    </source>
</evidence>
<sequence>YNKQFHNVLEVSKPDYRGCNPQSPLSTHATGNDSFTLTRAGHRFFLCGVPGHCTLGQKVDIRVPKHARAAPAPATATANASSSPGTVALAPAPPKNGAAPRTVGWAAVALVLAAAIAAASVGLH</sequence>
<evidence type="ECO:0000259" key="3">
    <source>
        <dbReference type="PROSITE" id="PS51485"/>
    </source>
</evidence>
<dbReference type="GO" id="GO:0005886">
    <property type="term" value="C:plasma membrane"/>
    <property type="evidence" value="ECO:0007669"/>
    <property type="project" value="TreeGrafter"/>
</dbReference>
<organism evidence="4">
    <name type="scientific">Anthurium amnicola</name>
    <dbReference type="NCBI Taxonomy" id="1678845"/>
    <lineage>
        <taxon>Eukaryota</taxon>
        <taxon>Viridiplantae</taxon>
        <taxon>Streptophyta</taxon>
        <taxon>Embryophyta</taxon>
        <taxon>Tracheophyta</taxon>
        <taxon>Spermatophyta</taxon>
        <taxon>Magnoliopsida</taxon>
        <taxon>Liliopsida</taxon>
        <taxon>Araceae</taxon>
        <taxon>Pothoideae</taxon>
        <taxon>Potheae</taxon>
        <taxon>Anthurium</taxon>
    </lineage>
</organism>
<feature type="compositionally biased region" description="Low complexity" evidence="1">
    <location>
        <begin position="69"/>
        <end position="86"/>
    </location>
</feature>
<dbReference type="PROSITE" id="PS51485">
    <property type="entry name" value="PHYTOCYANIN"/>
    <property type="match status" value="1"/>
</dbReference>
<dbReference type="InterPro" id="IPR003245">
    <property type="entry name" value="Phytocyanin_dom"/>
</dbReference>
<name>A0A1D1XQF6_9ARAE</name>
<dbReference type="PANTHER" id="PTHR33021:SF339">
    <property type="entry name" value="OS07G0570600 PROTEIN"/>
    <property type="match status" value="1"/>
</dbReference>
<dbReference type="InterPro" id="IPR039391">
    <property type="entry name" value="Phytocyanin-like"/>
</dbReference>
<feature type="transmembrane region" description="Helical" evidence="2">
    <location>
        <begin position="103"/>
        <end position="123"/>
    </location>
</feature>
<protein>
    <submittedName>
        <fullName evidence="4">Mavicyanin</fullName>
    </submittedName>
</protein>
<feature type="domain" description="Phytocyanin" evidence="3">
    <location>
        <begin position="1"/>
        <end position="65"/>
    </location>
</feature>
<dbReference type="SUPFAM" id="SSF49503">
    <property type="entry name" value="Cupredoxins"/>
    <property type="match status" value="1"/>
</dbReference>
<feature type="non-terminal residue" evidence="4">
    <location>
        <position position="1"/>
    </location>
</feature>
<reference evidence="4" key="1">
    <citation type="submission" date="2015-07" db="EMBL/GenBank/DDBJ databases">
        <title>Transcriptome Assembly of Anthurium amnicola.</title>
        <authorList>
            <person name="Suzuki J."/>
        </authorList>
    </citation>
    <scope>NUCLEOTIDE SEQUENCE</scope>
</reference>
<dbReference type="PANTHER" id="PTHR33021">
    <property type="entry name" value="BLUE COPPER PROTEIN"/>
    <property type="match status" value="1"/>
</dbReference>
<dbReference type="Pfam" id="PF02298">
    <property type="entry name" value="Cu_bind_like"/>
    <property type="match status" value="1"/>
</dbReference>
<dbReference type="EMBL" id="GDJX01023349">
    <property type="protein sequence ID" value="JAT44587.1"/>
    <property type="molecule type" value="Transcribed_RNA"/>
</dbReference>
<dbReference type="Gene3D" id="2.60.40.420">
    <property type="entry name" value="Cupredoxins - blue copper proteins"/>
    <property type="match status" value="1"/>
</dbReference>
<gene>
    <name evidence="4" type="primary">MAVI_5</name>
    <name evidence="4" type="ORF">g.37816</name>
</gene>
<keyword evidence="2" id="KW-0472">Membrane</keyword>
<keyword evidence="2" id="KW-1133">Transmembrane helix</keyword>
<accession>A0A1D1XQF6</accession>
<keyword evidence="2" id="KW-0812">Transmembrane</keyword>
<feature type="region of interest" description="Disordered" evidence="1">
    <location>
        <begin position="69"/>
        <end position="98"/>
    </location>
</feature>
<dbReference type="GO" id="GO:0009055">
    <property type="term" value="F:electron transfer activity"/>
    <property type="evidence" value="ECO:0007669"/>
    <property type="project" value="InterPro"/>
</dbReference>